<dbReference type="Proteomes" id="UP000317243">
    <property type="component" value="Unassembled WGS sequence"/>
</dbReference>
<protein>
    <submittedName>
        <fullName evidence="1">Uncharacterized protein</fullName>
    </submittedName>
</protein>
<evidence type="ECO:0000313" key="1">
    <source>
        <dbReference type="EMBL" id="TWT29152.1"/>
    </source>
</evidence>
<gene>
    <name evidence="1" type="ORF">KOR42_55600</name>
</gene>
<proteinExistence type="predicted"/>
<name>A0A5C5UUE8_9PLAN</name>
<reference evidence="1 2" key="1">
    <citation type="submission" date="2019-02" db="EMBL/GenBank/DDBJ databases">
        <title>Deep-cultivation of Planctomycetes and their phenomic and genomic characterization uncovers novel biology.</title>
        <authorList>
            <person name="Wiegand S."/>
            <person name="Jogler M."/>
            <person name="Boedeker C."/>
            <person name="Pinto D."/>
            <person name="Vollmers J."/>
            <person name="Rivas-Marin E."/>
            <person name="Kohn T."/>
            <person name="Peeters S.H."/>
            <person name="Heuer A."/>
            <person name="Rast P."/>
            <person name="Oberbeckmann S."/>
            <person name="Bunk B."/>
            <person name="Jeske O."/>
            <person name="Meyerdierks A."/>
            <person name="Storesund J.E."/>
            <person name="Kallscheuer N."/>
            <person name="Luecker S."/>
            <person name="Lage O.M."/>
            <person name="Pohl T."/>
            <person name="Merkel B.J."/>
            <person name="Hornburger P."/>
            <person name="Mueller R.-W."/>
            <person name="Bruemmer F."/>
            <person name="Labrenz M."/>
            <person name="Spormann A.M."/>
            <person name="Op Den Camp H."/>
            <person name="Overmann J."/>
            <person name="Amann R."/>
            <person name="Jetten M.S.M."/>
            <person name="Mascher T."/>
            <person name="Medema M.H."/>
            <person name="Devos D.P."/>
            <person name="Kaster A.-K."/>
            <person name="Ovreas L."/>
            <person name="Rohde M."/>
            <person name="Galperin M.Y."/>
            <person name="Jogler C."/>
        </authorList>
    </citation>
    <scope>NUCLEOTIDE SEQUENCE [LARGE SCALE GENOMIC DNA]</scope>
    <source>
        <strain evidence="1 2">KOR42</strain>
    </source>
</reference>
<dbReference type="AlphaFoldDB" id="A0A5C5UUE8"/>
<sequence length="34" mass="3750">MGSTPRIQVNNGLAPIQRVLDWDVAQEIVPVSVF</sequence>
<evidence type="ECO:0000313" key="2">
    <source>
        <dbReference type="Proteomes" id="UP000317243"/>
    </source>
</evidence>
<dbReference type="EMBL" id="SIHI01000138">
    <property type="protein sequence ID" value="TWT29152.1"/>
    <property type="molecule type" value="Genomic_DNA"/>
</dbReference>
<keyword evidence="2" id="KW-1185">Reference proteome</keyword>
<organism evidence="1 2">
    <name type="scientific">Thalassoglobus neptunius</name>
    <dbReference type="NCBI Taxonomy" id="1938619"/>
    <lineage>
        <taxon>Bacteria</taxon>
        <taxon>Pseudomonadati</taxon>
        <taxon>Planctomycetota</taxon>
        <taxon>Planctomycetia</taxon>
        <taxon>Planctomycetales</taxon>
        <taxon>Planctomycetaceae</taxon>
        <taxon>Thalassoglobus</taxon>
    </lineage>
</organism>
<accession>A0A5C5UUE8</accession>
<comment type="caution">
    <text evidence="1">The sequence shown here is derived from an EMBL/GenBank/DDBJ whole genome shotgun (WGS) entry which is preliminary data.</text>
</comment>